<reference evidence="1" key="1">
    <citation type="journal article" date="2020" name="Nature">
        <title>Giant virus diversity and host interactions through global metagenomics.</title>
        <authorList>
            <person name="Schulz F."/>
            <person name="Roux S."/>
            <person name="Paez-Espino D."/>
            <person name="Jungbluth S."/>
            <person name="Walsh D.A."/>
            <person name="Denef V.J."/>
            <person name="McMahon K.D."/>
            <person name="Konstantinidis K.T."/>
            <person name="Eloe-Fadrosh E.A."/>
            <person name="Kyrpides N.C."/>
            <person name="Woyke T."/>
        </authorList>
    </citation>
    <scope>NUCLEOTIDE SEQUENCE</scope>
    <source>
        <strain evidence="1">GVMAG-M-3300014204-73</strain>
    </source>
</reference>
<organism evidence="1">
    <name type="scientific">viral metagenome</name>
    <dbReference type="NCBI Taxonomy" id="1070528"/>
    <lineage>
        <taxon>unclassified sequences</taxon>
        <taxon>metagenomes</taxon>
        <taxon>organismal metagenomes</taxon>
    </lineage>
</organism>
<name>A0A6C0BKX3_9ZZZZ</name>
<dbReference type="AlphaFoldDB" id="A0A6C0BKX3"/>
<protein>
    <submittedName>
        <fullName evidence="1">Uncharacterized protein</fullName>
    </submittedName>
</protein>
<sequence>MEFMNLLMQQMEFIREDFFGDWDESDGSISLLWKPAYLTRAIMFLWTQIGHAQHPMTEDEAIRMLKQLLKMTPSCAAWITAQHLQAAIIMRWEKMVVMITDLLEHRQDWFTPDGEYHYLAIDGPDHYQNEYLAMQIDHPIAALNGPLCPPHYLTQCDSHGATAVNDLVLEEWLSQASDQHRNHLIQVLSRAWASSTAQWLVEESQSFYQKLQADILGTVAHSGQYTFTTVLSPCYAPQVEWHSRDTSRACPKCAGLESMLPRISPAAPLTPLGQVLRDAKEIRRHRISGVWWCATRLLTILYCHRAYAPGGPIYLKALADFTARCSKCQK</sequence>
<proteinExistence type="predicted"/>
<accession>A0A6C0BKX3</accession>
<dbReference type="EMBL" id="MN739185">
    <property type="protein sequence ID" value="QHS92672.1"/>
    <property type="molecule type" value="Genomic_DNA"/>
</dbReference>
<evidence type="ECO:0000313" key="1">
    <source>
        <dbReference type="EMBL" id="QHS92672.1"/>
    </source>
</evidence>